<accession>A0A2T7A7E8</accession>
<organism evidence="2 3">
    <name type="scientific">Tuber borchii</name>
    <name type="common">White truffle</name>
    <dbReference type="NCBI Taxonomy" id="42251"/>
    <lineage>
        <taxon>Eukaryota</taxon>
        <taxon>Fungi</taxon>
        <taxon>Dikarya</taxon>
        <taxon>Ascomycota</taxon>
        <taxon>Pezizomycotina</taxon>
        <taxon>Pezizomycetes</taxon>
        <taxon>Pezizales</taxon>
        <taxon>Tuberaceae</taxon>
        <taxon>Tuber</taxon>
    </lineage>
</organism>
<keyword evidence="1" id="KW-0732">Signal</keyword>
<keyword evidence="3" id="KW-1185">Reference proteome</keyword>
<evidence type="ECO:0000313" key="3">
    <source>
        <dbReference type="Proteomes" id="UP000244722"/>
    </source>
</evidence>
<evidence type="ECO:0000256" key="1">
    <source>
        <dbReference type="SAM" id="SignalP"/>
    </source>
</evidence>
<feature type="signal peptide" evidence="1">
    <location>
        <begin position="1"/>
        <end position="22"/>
    </location>
</feature>
<protein>
    <submittedName>
        <fullName evidence="2">Uncharacterized protein</fullName>
    </submittedName>
</protein>
<reference evidence="2 3" key="1">
    <citation type="submission" date="2017-04" db="EMBL/GenBank/DDBJ databases">
        <title>Draft genome sequence of Tuber borchii Vittad., a whitish edible truffle.</title>
        <authorList>
            <consortium name="DOE Joint Genome Institute"/>
            <person name="Murat C."/>
            <person name="Kuo A."/>
            <person name="Barry K.W."/>
            <person name="Clum A."/>
            <person name="Dockter R.B."/>
            <person name="Fauchery L."/>
            <person name="Iotti M."/>
            <person name="Kohler A."/>
            <person name="Labutti K."/>
            <person name="Lindquist E.A."/>
            <person name="Lipzen A."/>
            <person name="Ohm R.A."/>
            <person name="Wang M."/>
            <person name="Grigoriev I.V."/>
            <person name="Zambonelli A."/>
            <person name="Martin F.M."/>
        </authorList>
    </citation>
    <scope>NUCLEOTIDE SEQUENCE [LARGE SCALE GENOMIC DNA]</scope>
    <source>
        <strain evidence="2 3">Tbo3840</strain>
    </source>
</reference>
<dbReference type="AlphaFoldDB" id="A0A2T7A7E8"/>
<dbReference type="Proteomes" id="UP000244722">
    <property type="component" value="Unassembled WGS sequence"/>
</dbReference>
<name>A0A2T7A7E8_TUBBO</name>
<sequence>MCSSIFCFCITIPLPLPGPCCCDFEMRWGTWLFLYFLYSGLNCIQGLGRELLFFMRSTFLSFTIFRGRACGCL</sequence>
<evidence type="ECO:0000313" key="2">
    <source>
        <dbReference type="EMBL" id="PUU83661.1"/>
    </source>
</evidence>
<feature type="chain" id="PRO_5015717472" evidence="1">
    <location>
        <begin position="23"/>
        <end position="73"/>
    </location>
</feature>
<dbReference type="OrthoDB" id="10574403at2759"/>
<gene>
    <name evidence="2" type="ORF">B9Z19DRAFT_1071833</name>
</gene>
<comment type="caution">
    <text evidence="2">The sequence shown here is derived from an EMBL/GenBank/DDBJ whole genome shotgun (WGS) entry which is preliminary data.</text>
</comment>
<proteinExistence type="predicted"/>
<dbReference type="EMBL" id="NESQ01000008">
    <property type="protein sequence ID" value="PUU83661.1"/>
    <property type="molecule type" value="Genomic_DNA"/>
</dbReference>